<accession>A0A0R0AT66</accession>
<evidence type="ECO:0000313" key="1">
    <source>
        <dbReference type="EMBL" id="KRG43379.1"/>
    </source>
</evidence>
<reference evidence="1 2" key="1">
    <citation type="submission" date="2015-10" db="EMBL/GenBank/DDBJ databases">
        <title>Genome sequencing and analysis of members of genus Stenotrophomonas.</title>
        <authorList>
            <person name="Patil P.P."/>
            <person name="Midha S."/>
            <person name="Patil P.B."/>
        </authorList>
    </citation>
    <scope>NUCLEOTIDE SEQUENCE [LARGE SCALE GENOMIC DNA]</scope>
    <source>
        <strain evidence="1 2">JCM 16536</strain>
    </source>
</reference>
<dbReference type="STRING" id="676599.ARC20_10060"/>
<gene>
    <name evidence="1" type="ORF">ARC20_10060</name>
</gene>
<dbReference type="AlphaFoldDB" id="A0A0R0AT66"/>
<protein>
    <submittedName>
        <fullName evidence="1">Uncharacterized protein</fullName>
    </submittedName>
</protein>
<dbReference type="RefSeq" id="WP_057646464.1">
    <property type="nucleotide sequence ID" value="NZ_LLXU01000075.1"/>
</dbReference>
<sequence>MAPILQAACEAYREYPGQERRMWRHLKRQLARQQAVHSTNEELRRIARDCWEDLQRAVD</sequence>
<keyword evidence="2" id="KW-1185">Reference proteome</keyword>
<organism evidence="1 2">
    <name type="scientific">Stenotrophomonas panacihumi</name>
    <dbReference type="NCBI Taxonomy" id="676599"/>
    <lineage>
        <taxon>Bacteria</taxon>
        <taxon>Pseudomonadati</taxon>
        <taxon>Pseudomonadota</taxon>
        <taxon>Gammaproteobacteria</taxon>
        <taxon>Lysobacterales</taxon>
        <taxon>Lysobacteraceae</taxon>
        <taxon>Stenotrophomonas</taxon>
    </lineage>
</organism>
<dbReference type="EMBL" id="LLXU01000075">
    <property type="protein sequence ID" value="KRG43379.1"/>
    <property type="molecule type" value="Genomic_DNA"/>
</dbReference>
<proteinExistence type="predicted"/>
<evidence type="ECO:0000313" key="2">
    <source>
        <dbReference type="Proteomes" id="UP000051802"/>
    </source>
</evidence>
<name>A0A0R0AT66_9GAMM</name>
<comment type="caution">
    <text evidence="1">The sequence shown here is derived from an EMBL/GenBank/DDBJ whole genome shotgun (WGS) entry which is preliminary data.</text>
</comment>
<dbReference type="Proteomes" id="UP000051802">
    <property type="component" value="Unassembled WGS sequence"/>
</dbReference>